<dbReference type="Pfam" id="PF00043">
    <property type="entry name" value="GST_C"/>
    <property type="match status" value="1"/>
</dbReference>
<dbReference type="PROSITE" id="PS50404">
    <property type="entry name" value="GST_NTER"/>
    <property type="match status" value="1"/>
</dbReference>
<dbReference type="GO" id="GO:0004364">
    <property type="term" value="F:glutathione transferase activity"/>
    <property type="evidence" value="ECO:0007669"/>
    <property type="project" value="UniProtKB-EC"/>
</dbReference>
<evidence type="ECO:0000256" key="1">
    <source>
        <dbReference type="ARBA" id="ARBA00012452"/>
    </source>
</evidence>
<dbReference type="SFLD" id="SFLDS00019">
    <property type="entry name" value="Glutathione_Transferase_(cytos"/>
    <property type="match status" value="1"/>
</dbReference>
<comment type="catalytic activity">
    <reaction evidence="3">
        <text>RX + glutathione = an S-substituted glutathione + a halide anion + H(+)</text>
        <dbReference type="Rhea" id="RHEA:16437"/>
        <dbReference type="ChEBI" id="CHEBI:15378"/>
        <dbReference type="ChEBI" id="CHEBI:16042"/>
        <dbReference type="ChEBI" id="CHEBI:17792"/>
        <dbReference type="ChEBI" id="CHEBI:57925"/>
        <dbReference type="ChEBI" id="CHEBI:90779"/>
        <dbReference type="EC" id="2.5.1.18"/>
    </reaction>
</comment>
<dbReference type="SUPFAM" id="SSF52833">
    <property type="entry name" value="Thioredoxin-like"/>
    <property type="match status" value="1"/>
</dbReference>
<dbReference type="CDD" id="cd03185">
    <property type="entry name" value="GST_C_Tau"/>
    <property type="match status" value="1"/>
</dbReference>
<evidence type="ECO:0000256" key="2">
    <source>
        <dbReference type="ARBA" id="ARBA00022679"/>
    </source>
</evidence>
<dbReference type="InterPro" id="IPR040079">
    <property type="entry name" value="Glutathione_S-Trfase"/>
</dbReference>
<dbReference type="Pfam" id="PF02798">
    <property type="entry name" value="GST_N"/>
    <property type="match status" value="1"/>
</dbReference>
<comment type="similarity">
    <text evidence="4">Belongs to the GST superfamily.</text>
</comment>
<organism evidence="7 8">
    <name type="scientific">Erythroxylum novogranatense</name>
    <dbReference type="NCBI Taxonomy" id="1862640"/>
    <lineage>
        <taxon>Eukaryota</taxon>
        <taxon>Viridiplantae</taxon>
        <taxon>Streptophyta</taxon>
        <taxon>Embryophyta</taxon>
        <taxon>Tracheophyta</taxon>
        <taxon>Spermatophyta</taxon>
        <taxon>Magnoliopsida</taxon>
        <taxon>eudicotyledons</taxon>
        <taxon>Gunneridae</taxon>
        <taxon>Pentapetalae</taxon>
        <taxon>rosids</taxon>
        <taxon>fabids</taxon>
        <taxon>Malpighiales</taxon>
        <taxon>Erythroxylaceae</taxon>
        <taxon>Erythroxylum</taxon>
    </lineage>
</organism>
<dbReference type="PROSITE" id="PS50405">
    <property type="entry name" value="GST_CTER"/>
    <property type="match status" value="1"/>
</dbReference>
<sequence>MSQEGEGKVTLLDCWVSPFCMRVKIALAEKGVNYETREENLFGGKSQLLLNSNPIYQKVPVLIHNGRPLCESTVIVGYIEDTWTSPPLLPSDAYGRAQARFWVDYVDKKLFDAARSVWMTKGEAQEAAKKELIEVMEALEEVLGDKEYFGGDSFGYVDIEIIPFTSWFLASEKFGNFKLEGYCPKITAWTKRCLQRESVAKVVPDPEKVCEFVMMMRKMQGMK</sequence>
<keyword evidence="2" id="KW-0808">Transferase</keyword>
<dbReference type="SFLD" id="SFLDG01152">
    <property type="entry name" value="Main.3:_Omega-_and_Tau-like"/>
    <property type="match status" value="1"/>
</dbReference>
<keyword evidence="8" id="KW-1185">Reference proteome</keyword>
<dbReference type="Gene3D" id="1.20.1050.10">
    <property type="match status" value="1"/>
</dbReference>
<dbReference type="AlphaFoldDB" id="A0AAV8SIW5"/>
<evidence type="ECO:0000259" key="6">
    <source>
        <dbReference type="PROSITE" id="PS50405"/>
    </source>
</evidence>
<dbReference type="SFLD" id="SFLDG00358">
    <property type="entry name" value="Main_(cytGST)"/>
    <property type="match status" value="1"/>
</dbReference>
<evidence type="ECO:0000256" key="4">
    <source>
        <dbReference type="RuleBase" id="RU003494"/>
    </source>
</evidence>
<evidence type="ECO:0000313" key="8">
    <source>
        <dbReference type="Proteomes" id="UP001159364"/>
    </source>
</evidence>
<evidence type="ECO:0000259" key="5">
    <source>
        <dbReference type="PROSITE" id="PS50404"/>
    </source>
</evidence>
<reference evidence="7 8" key="1">
    <citation type="submission" date="2021-09" db="EMBL/GenBank/DDBJ databases">
        <title>Genomic insights and catalytic innovation underlie evolution of tropane alkaloids biosynthesis.</title>
        <authorList>
            <person name="Wang Y.-J."/>
            <person name="Tian T."/>
            <person name="Huang J.-P."/>
            <person name="Huang S.-X."/>
        </authorList>
    </citation>
    <scope>NUCLEOTIDE SEQUENCE [LARGE SCALE GENOMIC DNA]</scope>
    <source>
        <strain evidence="7">KIB-2018</strain>
        <tissue evidence="7">Leaf</tissue>
    </source>
</reference>
<evidence type="ECO:0000256" key="3">
    <source>
        <dbReference type="ARBA" id="ARBA00047960"/>
    </source>
</evidence>
<dbReference type="EMBL" id="JAIWQS010000010">
    <property type="protein sequence ID" value="KAJ8752158.1"/>
    <property type="molecule type" value="Genomic_DNA"/>
</dbReference>
<evidence type="ECO:0000313" key="7">
    <source>
        <dbReference type="EMBL" id="KAJ8752158.1"/>
    </source>
</evidence>
<dbReference type="InterPro" id="IPR004045">
    <property type="entry name" value="Glutathione_S-Trfase_N"/>
</dbReference>
<dbReference type="InterPro" id="IPR010987">
    <property type="entry name" value="Glutathione-S-Trfase_C-like"/>
</dbReference>
<dbReference type="InterPro" id="IPR045074">
    <property type="entry name" value="GST_C_Tau"/>
</dbReference>
<dbReference type="Proteomes" id="UP001159364">
    <property type="component" value="Linkage Group LG10"/>
</dbReference>
<dbReference type="CDD" id="cd03058">
    <property type="entry name" value="GST_N_Tau"/>
    <property type="match status" value="1"/>
</dbReference>
<dbReference type="SUPFAM" id="SSF47616">
    <property type="entry name" value="GST C-terminal domain-like"/>
    <property type="match status" value="1"/>
</dbReference>
<dbReference type="InterPro" id="IPR036282">
    <property type="entry name" value="Glutathione-S-Trfase_C_sf"/>
</dbReference>
<proteinExistence type="inferred from homology"/>
<dbReference type="PANTHER" id="PTHR11260:SF547">
    <property type="entry name" value="GLUTATHIONE S-TRANSFERASE"/>
    <property type="match status" value="1"/>
</dbReference>
<dbReference type="EC" id="2.5.1.18" evidence="1"/>
<dbReference type="GO" id="GO:0006749">
    <property type="term" value="P:glutathione metabolic process"/>
    <property type="evidence" value="ECO:0007669"/>
    <property type="project" value="InterPro"/>
</dbReference>
<gene>
    <name evidence="7" type="ORF">K2173_003766</name>
</gene>
<comment type="caution">
    <text evidence="7">The sequence shown here is derived from an EMBL/GenBank/DDBJ whole genome shotgun (WGS) entry which is preliminary data.</text>
</comment>
<protein>
    <recommendedName>
        <fullName evidence="1">glutathione transferase</fullName>
        <ecNumber evidence="1">2.5.1.18</ecNumber>
    </recommendedName>
</protein>
<feature type="domain" description="GST N-terminal" evidence="5">
    <location>
        <begin position="7"/>
        <end position="87"/>
    </location>
</feature>
<dbReference type="FunFam" id="1.20.1050.10:FF:000018">
    <property type="entry name" value="Glutathione S-transferase U20"/>
    <property type="match status" value="1"/>
</dbReference>
<feature type="domain" description="GST C-terminal" evidence="6">
    <location>
        <begin position="92"/>
        <end position="212"/>
    </location>
</feature>
<dbReference type="InterPro" id="IPR045073">
    <property type="entry name" value="Omega/Tau-like"/>
</dbReference>
<name>A0AAV8SIW5_9ROSI</name>
<accession>A0AAV8SIW5</accession>
<dbReference type="PANTHER" id="PTHR11260">
    <property type="entry name" value="GLUTATHIONE S-TRANSFERASE, GST, SUPERFAMILY, GST DOMAIN CONTAINING"/>
    <property type="match status" value="1"/>
</dbReference>
<dbReference type="InterPro" id="IPR004046">
    <property type="entry name" value="GST_C"/>
</dbReference>
<dbReference type="GO" id="GO:0005737">
    <property type="term" value="C:cytoplasm"/>
    <property type="evidence" value="ECO:0007669"/>
    <property type="project" value="TreeGrafter"/>
</dbReference>
<dbReference type="InterPro" id="IPR036249">
    <property type="entry name" value="Thioredoxin-like_sf"/>
</dbReference>
<dbReference type="FunFam" id="3.40.30.10:FF:000014">
    <property type="entry name" value="Tau class glutathione S-transferase"/>
    <property type="match status" value="1"/>
</dbReference>
<dbReference type="Gene3D" id="3.40.30.10">
    <property type="entry name" value="Glutaredoxin"/>
    <property type="match status" value="1"/>
</dbReference>